<dbReference type="SUPFAM" id="SSF50615">
    <property type="entry name" value="N-terminal domain of alpha and beta subunits of F1 ATP synthase"/>
    <property type="match status" value="1"/>
</dbReference>
<keyword evidence="2" id="KW-0813">Transport</keyword>
<proteinExistence type="inferred from homology"/>
<dbReference type="STRING" id="145388.A0A0D2J7J6"/>
<evidence type="ECO:0000256" key="3">
    <source>
        <dbReference type="ARBA" id="ARBA00022781"/>
    </source>
</evidence>
<evidence type="ECO:0000256" key="4">
    <source>
        <dbReference type="ARBA" id="ARBA00023065"/>
    </source>
</evidence>
<name>A0A0D2J7J6_9CHLO</name>
<comment type="similarity">
    <text evidence="1">Belongs to the ATPase alpha/beta chains family.</text>
</comment>
<organism evidence="6 7">
    <name type="scientific">Monoraphidium neglectum</name>
    <dbReference type="NCBI Taxonomy" id="145388"/>
    <lineage>
        <taxon>Eukaryota</taxon>
        <taxon>Viridiplantae</taxon>
        <taxon>Chlorophyta</taxon>
        <taxon>core chlorophytes</taxon>
        <taxon>Chlorophyceae</taxon>
        <taxon>CS clade</taxon>
        <taxon>Sphaeropleales</taxon>
        <taxon>Selenastraceae</taxon>
        <taxon>Monoraphidium</taxon>
    </lineage>
</organism>
<evidence type="ECO:0000259" key="5">
    <source>
        <dbReference type="Pfam" id="PF02874"/>
    </source>
</evidence>
<keyword evidence="7" id="KW-1185">Reference proteome</keyword>
<dbReference type="GO" id="GO:0046933">
    <property type="term" value="F:proton-transporting ATP synthase activity, rotational mechanism"/>
    <property type="evidence" value="ECO:0007669"/>
    <property type="project" value="InterPro"/>
</dbReference>
<keyword evidence="4" id="KW-0406">Ion transport</keyword>
<dbReference type="GO" id="GO:0005524">
    <property type="term" value="F:ATP binding"/>
    <property type="evidence" value="ECO:0007669"/>
    <property type="project" value="UniProtKB-KW"/>
</dbReference>
<dbReference type="SUPFAM" id="SSF52540">
    <property type="entry name" value="P-loop containing nucleoside triphosphate hydrolases"/>
    <property type="match status" value="1"/>
</dbReference>
<dbReference type="Proteomes" id="UP000054498">
    <property type="component" value="Unassembled WGS sequence"/>
</dbReference>
<keyword evidence="6" id="KW-0378">Hydrolase</keyword>
<dbReference type="InterPro" id="IPR023366">
    <property type="entry name" value="ATP_synth_asu-like_sf"/>
</dbReference>
<dbReference type="RefSeq" id="XP_013894787.1">
    <property type="nucleotide sequence ID" value="XM_014039333.1"/>
</dbReference>
<evidence type="ECO:0000313" key="7">
    <source>
        <dbReference type="Proteomes" id="UP000054498"/>
    </source>
</evidence>
<dbReference type="EC" id="3.6.3.14" evidence="6"/>
<dbReference type="OrthoDB" id="30023at2759"/>
<evidence type="ECO:0000256" key="2">
    <source>
        <dbReference type="ARBA" id="ARBA00022448"/>
    </source>
</evidence>
<dbReference type="PANTHER" id="PTHR48082">
    <property type="entry name" value="ATP SYNTHASE SUBUNIT ALPHA, MITOCHONDRIAL"/>
    <property type="match status" value="1"/>
</dbReference>
<sequence>MRKPKFSSKYLIQHISNKLIPAVKEWEKTYQPPVIHLGRVLSVGDGIARVYGLRSVQAGELVCFDSGVKGMALNLQHDHVGVVIFGQDHAIHQGDLVYRTGQIVNVPIGPGNLGRVLDALGQPIDGKGPLTNVRSSLVEVKAPGIVARQSVREPLYTGEWRRRQRGLGTGGEGSGAVRES</sequence>
<evidence type="ECO:0000313" key="6">
    <source>
        <dbReference type="EMBL" id="KIY95767.1"/>
    </source>
</evidence>
<dbReference type="Pfam" id="PF02874">
    <property type="entry name" value="ATP-synt_ab_N"/>
    <property type="match status" value="1"/>
</dbReference>
<keyword evidence="3" id="KW-0375">Hydrogen ion transport</keyword>
<dbReference type="InterPro" id="IPR004100">
    <property type="entry name" value="ATPase_F1/V1/A1_a/bsu_N"/>
</dbReference>
<dbReference type="AlphaFoldDB" id="A0A0D2J7J6"/>
<gene>
    <name evidence="6" type="ORF">MNEG_12194</name>
</gene>
<feature type="domain" description="ATPase F1/V1/A1 complex alpha/beta subunit N-terminal" evidence="5">
    <location>
        <begin position="37"/>
        <end position="101"/>
    </location>
</feature>
<dbReference type="InterPro" id="IPR027417">
    <property type="entry name" value="P-loop_NTPase"/>
</dbReference>
<dbReference type="Gene3D" id="2.40.30.20">
    <property type="match status" value="1"/>
</dbReference>
<dbReference type="GO" id="GO:0016787">
    <property type="term" value="F:hydrolase activity"/>
    <property type="evidence" value="ECO:0007669"/>
    <property type="project" value="UniProtKB-KW"/>
</dbReference>
<dbReference type="InterPro" id="IPR036121">
    <property type="entry name" value="ATPase_F1/V1/A1_a/bsu_N_sf"/>
</dbReference>
<dbReference type="KEGG" id="mng:MNEG_12194"/>
<dbReference type="PANTHER" id="PTHR48082:SF2">
    <property type="entry name" value="ATP SYNTHASE SUBUNIT ALPHA, MITOCHONDRIAL"/>
    <property type="match status" value="1"/>
</dbReference>
<accession>A0A0D2J7J6</accession>
<dbReference type="GeneID" id="25729532"/>
<reference evidence="6 7" key="1">
    <citation type="journal article" date="2013" name="BMC Genomics">
        <title>Reconstruction of the lipid metabolism for the microalga Monoraphidium neglectum from its genome sequence reveals characteristics suitable for biofuel production.</title>
        <authorList>
            <person name="Bogen C."/>
            <person name="Al-Dilaimi A."/>
            <person name="Albersmeier A."/>
            <person name="Wichmann J."/>
            <person name="Grundmann M."/>
            <person name="Rupp O."/>
            <person name="Lauersen K.J."/>
            <person name="Blifernez-Klassen O."/>
            <person name="Kalinowski J."/>
            <person name="Goesmann A."/>
            <person name="Mussgnug J.H."/>
            <person name="Kruse O."/>
        </authorList>
    </citation>
    <scope>NUCLEOTIDE SEQUENCE [LARGE SCALE GENOMIC DNA]</scope>
    <source>
        <strain evidence="6 7">SAG 48.87</strain>
    </source>
</reference>
<protein>
    <submittedName>
        <fullName evidence="6">F-type H+-transporting ATPase subunit alpha</fullName>
        <ecNumber evidence="6">3.6.3.14</ecNumber>
    </submittedName>
</protein>
<dbReference type="Gene3D" id="3.40.50.300">
    <property type="entry name" value="P-loop containing nucleotide triphosphate hydrolases"/>
    <property type="match status" value="1"/>
</dbReference>
<dbReference type="InterPro" id="IPR005294">
    <property type="entry name" value="ATP_synth_F1_asu"/>
</dbReference>
<dbReference type="EMBL" id="KK103334">
    <property type="protein sequence ID" value="KIY95767.1"/>
    <property type="molecule type" value="Genomic_DNA"/>
</dbReference>
<dbReference type="GO" id="GO:0043531">
    <property type="term" value="F:ADP binding"/>
    <property type="evidence" value="ECO:0007669"/>
    <property type="project" value="TreeGrafter"/>
</dbReference>
<dbReference type="CDD" id="cd18116">
    <property type="entry name" value="ATP-synt_F1_alpha_N"/>
    <property type="match status" value="1"/>
</dbReference>
<evidence type="ECO:0000256" key="1">
    <source>
        <dbReference type="ARBA" id="ARBA00008936"/>
    </source>
</evidence>
<dbReference type="GO" id="GO:0045259">
    <property type="term" value="C:proton-transporting ATP synthase complex"/>
    <property type="evidence" value="ECO:0007669"/>
    <property type="project" value="InterPro"/>
</dbReference>